<evidence type="ECO:0000313" key="2">
    <source>
        <dbReference type="Proteomes" id="UP000276133"/>
    </source>
</evidence>
<accession>A0A3M7PMR6</accession>
<gene>
    <name evidence="1" type="ORF">BpHYR1_037441</name>
</gene>
<keyword evidence="2" id="KW-1185">Reference proteome</keyword>
<dbReference type="Proteomes" id="UP000276133">
    <property type="component" value="Unassembled WGS sequence"/>
</dbReference>
<proteinExistence type="predicted"/>
<organism evidence="1 2">
    <name type="scientific">Brachionus plicatilis</name>
    <name type="common">Marine rotifer</name>
    <name type="synonym">Brachionus muelleri</name>
    <dbReference type="NCBI Taxonomy" id="10195"/>
    <lineage>
        <taxon>Eukaryota</taxon>
        <taxon>Metazoa</taxon>
        <taxon>Spiralia</taxon>
        <taxon>Gnathifera</taxon>
        <taxon>Rotifera</taxon>
        <taxon>Eurotatoria</taxon>
        <taxon>Monogononta</taxon>
        <taxon>Pseudotrocha</taxon>
        <taxon>Ploima</taxon>
        <taxon>Brachionidae</taxon>
        <taxon>Brachionus</taxon>
    </lineage>
</organism>
<feature type="non-terminal residue" evidence="1">
    <location>
        <position position="1"/>
    </location>
</feature>
<comment type="caution">
    <text evidence="1">The sequence shown here is derived from an EMBL/GenBank/DDBJ whole genome shotgun (WGS) entry which is preliminary data.</text>
</comment>
<evidence type="ECO:0000313" key="1">
    <source>
        <dbReference type="EMBL" id="RNA00031.1"/>
    </source>
</evidence>
<dbReference type="AlphaFoldDB" id="A0A3M7PMR6"/>
<sequence length="143" mass="16621">IWLIHNLKAFIKFAPHSLIYKMIDILAKNVRGLSLRGVESKFFSLTIPKKSFFHGFQKSDKTRVALSCQILKALKLSINVRQLFPTQLETLIADSQITKHCRHIAQYIEKLLTFPPYRNHRSVWSIFSRNFDLKKLVVVALVV</sequence>
<protein>
    <submittedName>
        <fullName evidence="1">Uncharacterized protein</fullName>
    </submittedName>
</protein>
<reference evidence="1 2" key="1">
    <citation type="journal article" date="2018" name="Sci. Rep.">
        <title>Genomic signatures of local adaptation to the degree of environmental predictability in rotifers.</title>
        <authorList>
            <person name="Franch-Gras L."/>
            <person name="Hahn C."/>
            <person name="Garcia-Roger E.M."/>
            <person name="Carmona M.J."/>
            <person name="Serra M."/>
            <person name="Gomez A."/>
        </authorList>
    </citation>
    <scope>NUCLEOTIDE SEQUENCE [LARGE SCALE GENOMIC DNA]</scope>
    <source>
        <strain evidence="1">HYR1</strain>
    </source>
</reference>
<name>A0A3M7PMR6_BRAPC</name>
<dbReference type="EMBL" id="REGN01009951">
    <property type="protein sequence ID" value="RNA00031.1"/>
    <property type="molecule type" value="Genomic_DNA"/>
</dbReference>